<organism evidence="1 2">
    <name type="scientific">Sphagnurus paluster</name>
    <dbReference type="NCBI Taxonomy" id="117069"/>
    <lineage>
        <taxon>Eukaryota</taxon>
        <taxon>Fungi</taxon>
        <taxon>Dikarya</taxon>
        <taxon>Basidiomycota</taxon>
        <taxon>Agaricomycotina</taxon>
        <taxon>Agaricomycetes</taxon>
        <taxon>Agaricomycetidae</taxon>
        <taxon>Agaricales</taxon>
        <taxon>Tricholomatineae</taxon>
        <taxon>Lyophyllaceae</taxon>
        <taxon>Sphagnurus</taxon>
    </lineage>
</organism>
<reference evidence="1" key="1">
    <citation type="submission" date="2021-02" db="EMBL/GenBank/DDBJ databases">
        <authorList>
            <person name="Nieuwenhuis M."/>
            <person name="Van De Peppel L.J.J."/>
        </authorList>
    </citation>
    <scope>NUCLEOTIDE SEQUENCE</scope>
    <source>
        <strain evidence="1">D49</strain>
    </source>
</reference>
<name>A0A9P7K1N6_9AGAR</name>
<sequence length="101" mass="11301">MLTPACSASLAIRTVSSFFKLLNKAWDNFVTDLDAGDDVTDQVLFLALRLETLASCPAVYLGIWAREDAARILLIQFVKEKGLEEVYPSLVVAWTDKQQHK</sequence>
<reference evidence="1" key="2">
    <citation type="submission" date="2021-10" db="EMBL/GenBank/DDBJ databases">
        <title>Phylogenomics reveals ancestral predisposition of the termite-cultivated fungus Termitomyces towards a domesticated lifestyle.</title>
        <authorList>
            <person name="Auxier B."/>
            <person name="Grum-Grzhimaylo A."/>
            <person name="Cardenas M.E."/>
            <person name="Lodge J.D."/>
            <person name="Laessoe T."/>
            <person name="Pedersen O."/>
            <person name="Smith M.E."/>
            <person name="Kuyper T.W."/>
            <person name="Franco-Molano E.A."/>
            <person name="Baroni T.J."/>
            <person name="Aanen D.K."/>
        </authorList>
    </citation>
    <scope>NUCLEOTIDE SEQUENCE</scope>
    <source>
        <strain evidence="1">D49</strain>
    </source>
</reference>
<evidence type="ECO:0000313" key="2">
    <source>
        <dbReference type="Proteomes" id="UP000717328"/>
    </source>
</evidence>
<keyword evidence="2" id="KW-1185">Reference proteome</keyword>
<dbReference type="Proteomes" id="UP000717328">
    <property type="component" value="Unassembled WGS sequence"/>
</dbReference>
<protein>
    <submittedName>
        <fullName evidence="1">Uncharacterized protein</fullName>
    </submittedName>
</protein>
<dbReference type="AlphaFoldDB" id="A0A9P7K1N6"/>
<accession>A0A9P7K1N6</accession>
<comment type="caution">
    <text evidence="1">The sequence shown here is derived from an EMBL/GenBank/DDBJ whole genome shotgun (WGS) entry which is preliminary data.</text>
</comment>
<evidence type="ECO:0000313" key="1">
    <source>
        <dbReference type="EMBL" id="KAG5634526.1"/>
    </source>
</evidence>
<gene>
    <name evidence="1" type="ORF">H0H81_001643</name>
</gene>
<dbReference type="EMBL" id="JABCKI010006367">
    <property type="protein sequence ID" value="KAG5634526.1"/>
    <property type="molecule type" value="Genomic_DNA"/>
</dbReference>
<proteinExistence type="predicted"/>